<dbReference type="Gene3D" id="3.30.70.100">
    <property type="match status" value="1"/>
</dbReference>
<dbReference type="SUPFAM" id="SSF55008">
    <property type="entry name" value="HMA, heavy metal-associated domain"/>
    <property type="match status" value="1"/>
</dbReference>
<dbReference type="Proteomes" id="UP000295345">
    <property type="component" value="Unassembled WGS sequence"/>
</dbReference>
<dbReference type="AlphaFoldDB" id="A0A4R4T2Q1"/>
<evidence type="ECO:0000313" key="3">
    <source>
        <dbReference type="EMBL" id="TDC68723.1"/>
    </source>
</evidence>
<dbReference type="CDD" id="cd00371">
    <property type="entry name" value="HMA"/>
    <property type="match status" value="1"/>
</dbReference>
<dbReference type="PROSITE" id="PS50846">
    <property type="entry name" value="HMA_2"/>
    <property type="match status" value="1"/>
</dbReference>
<dbReference type="PRINTS" id="PR00944">
    <property type="entry name" value="CUEXPORT"/>
</dbReference>
<dbReference type="Pfam" id="PF00403">
    <property type="entry name" value="HMA"/>
    <property type="match status" value="1"/>
</dbReference>
<dbReference type="RefSeq" id="WP_132820763.1">
    <property type="nucleotide sequence ID" value="NZ_SMKI01000364.1"/>
</dbReference>
<name>A0A4R4T2Q1_9ACTN</name>
<dbReference type="GO" id="GO:0006825">
    <property type="term" value="P:copper ion transport"/>
    <property type="evidence" value="ECO:0007669"/>
    <property type="project" value="InterPro"/>
</dbReference>
<comment type="caution">
    <text evidence="3">The sequence shown here is derived from an EMBL/GenBank/DDBJ whole genome shotgun (WGS) entry which is preliminary data.</text>
</comment>
<dbReference type="InterPro" id="IPR036163">
    <property type="entry name" value="HMA_dom_sf"/>
</dbReference>
<dbReference type="InterPro" id="IPR000428">
    <property type="entry name" value="Cu-bd"/>
</dbReference>
<sequence>MTAPTAQTVSTYTVSGMTCAHCVGSVSAEVGRIPGVSGVEVVLETGRVTVASEGPVDNAAVSAAVEEAGYEVVAGPEGEAPAASCCGGGCH</sequence>
<keyword evidence="4" id="KW-1185">Reference proteome</keyword>
<dbReference type="PROSITE" id="PS01047">
    <property type="entry name" value="HMA_1"/>
    <property type="match status" value="1"/>
</dbReference>
<evidence type="ECO:0000313" key="4">
    <source>
        <dbReference type="Proteomes" id="UP000295345"/>
    </source>
</evidence>
<gene>
    <name evidence="3" type="ORF">E1283_26950</name>
</gene>
<dbReference type="InterPro" id="IPR006121">
    <property type="entry name" value="HMA_dom"/>
</dbReference>
<dbReference type="InterPro" id="IPR017969">
    <property type="entry name" value="Heavy-metal-associated_CS"/>
</dbReference>
<dbReference type="OrthoDB" id="9813965at2"/>
<reference evidence="3 4" key="1">
    <citation type="submission" date="2019-03" db="EMBL/GenBank/DDBJ databases">
        <title>Draft genome sequences of novel Actinobacteria.</title>
        <authorList>
            <person name="Sahin N."/>
            <person name="Ay H."/>
            <person name="Saygin H."/>
        </authorList>
    </citation>
    <scope>NUCLEOTIDE SEQUENCE [LARGE SCALE GENOMIC DNA]</scope>
    <source>
        <strain evidence="3 4">DSM 41900</strain>
    </source>
</reference>
<evidence type="ECO:0000259" key="2">
    <source>
        <dbReference type="PROSITE" id="PS50846"/>
    </source>
</evidence>
<protein>
    <submittedName>
        <fullName evidence="3">Heavy-metal-associated domain-containing protein</fullName>
    </submittedName>
</protein>
<keyword evidence="1" id="KW-0479">Metal-binding</keyword>
<evidence type="ECO:0000256" key="1">
    <source>
        <dbReference type="ARBA" id="ARBA00022723"/>
    </source>
</evidence>
<proteinExistence type="predicted"/>
<accession>A0A4R4T2Q1</accession>
<feature type="domain" description="HMA" evidence="2">
    <location>
        <begin position="8"/>
        <end position="73"/>
    </location>
</feature>
<dbReference type="GO" id="GO:0005507">
    <property type="term" value="F:copper ion binding"/>
    <property type="evidence" value="ECO:0007669"/>
    <property type="project" value="InterPro"/>
</dbReference>
<dbReference type="EMBL" id="SMKI01000364">
    <property type="protein sequence ID" value="TDC68723.1"/>
    <property type="molecule type" value="Genomic_DNA"/>
</dbReference>
<organism evidence="3 4">
    <name type="scientific">Streptomyces hainanensis</name>
    <dbReference type="NCBI Taxonomy" id="402648"/>
    <lineage>
        <taxon>Bacteria</taxon>
        <taxon>Bacillati</taxon>
        <taxon>Actinomycetota</taxon>
        <taxon>Actinomycetes</taxon>
        <taxon>Kitasatosporales</taxon>
        <taxon>Streptomycetaceae</taxon>
        <taxon>Streptomyces</taxon>
    </lineage>
</organism>